<dbReference type="InterPro" id="IPR036291">
    <property type="entry name" value="NAD(P)-bd_dom_sf"/>
</dbReference>
<dbReference type="GO" id="GO:0005737">
    <property type="term" value="C:cytoplasm"/>
    <property type="evidence" value="ECO:0007669"/>
    <property type="project" value="UniProtKB-SubCell"/>
</dbReference>
<dbReference type="Gene3D" id="1.10.1040.10">
    <property type="entry name" value="N-(1-d-carboxylethyl)-l-norvaline Dehydrogenase, domain 2"/>
    <property type="match status" value="1"/>
</dbReference>
<dbReference type="Pfam" id="PF00725">
    <property type="entry name" value="3HCDH"/>
    <property type="match status" value="1"/>
</dbReference>
<dbReference type="InterPro" id="IPR013328">
    <property type="entry name" value="6PGD_dom2"/>
</dbReference>
<evidence type="ECO:0000256" key="8">
    <source>
        <dbReference type="ARBA" id="ARBA00023027"/>
    </source>
</evidence>
<dbReference type="GO" id="GO:0070403">
    <property type="term" value="F:NAD+ binding"/>
    <property type="evidence" value="ECO:0007669"/>
    <property type="project" value="InterPro"/>
</dbReference>
<comment type="caution">
    <text evidence="14">The sequence shown here is derived from an EMBL/GenBank/DDBJ whole genome shotgun (WGS) entry which is preliminary data.</text>
</comment>
<evidence type="ECO:0000313" key="14">
    <source>
        <dbReference type="EMBL" id="RKR93731.1"/>
    </source>
</evidence>
<comment type="similarity">
    <text evidence="3">Belongs to the 3-hydroxyacyl-CoA dehydrogenase family.</text>
</comment>
<feature type="domain" description="3-hydroxyacyl-CoA dehydrogenase NAD binding" evidence="13">
    <location>
        <begin position="5"/>
        <end position="190"/>
    </location>
</feature>
<keyword evidence="7" id="KW-0560">Oxidoreductase</keyword>
<keyword evidence="5" id="KW-0963">Cytoplasm</keyword>
<dbReference type="PANTHER" id="PTHR48075">
    <property type="entry name" value="3-HYDROXYACYL-COA DEHYDROGENASE FAMILY PROTEIN"/>
    <property type="match status" value="1"/>
</dbReference>
<dbReference type="PIRSF" id="PIRSF000105">
    <property type="entry name" value="HCDH"/>
    <property type="match status" value="1"/>
</dbReference>
<dbReference type="NCBIfam" id="NF006125">
    <property type="entry name" value="PRK08269.1"/>
    <property type="match status" value="1"/>
</dbReference>
<feature type="domain" description="3-hydroxyacyl-CoA dehydrogenase C-terminal" evidence="12">
    <location>
        <begin position="195"/>
        <end position="292"/>
    </location>
</feature>
<evidence type="ECO:0000256" key="10">
    <source>
        <dbReference type="ARBA" id="ARBA00042709"/>
    </source>
</evidence>
<evidence type="ECO:0000259" key="13">
    <source>
        <dbReference type="Pfam" id="PF02737"/>
    </source>
</evidence>
<dbReference type="PANTHER" id="PTHR48075:SF1">
    <property type="entry name" value="LAMBDA-CRYSTALLIN HOMOLOG"/>
    <property type="match status" value="1"/>
</dbReference>
<gene>
    <name evidence="14" type="ORF">DFJ75_0517</name>
</gene>
<evidence type="ECO:0000256" key="9">
    <source>
        <dbReference type="ARBA" id="ARBA00038962"/>
    </source>
</evidence>
<dbReference type="GO" id="GO:0050104">
    <property type="term" value="F:L-gulonate 3-dehydrogenase activity"/>
    <property type="evidence" value="ECO:0007669"/>
    <property type="project" value="UniProtKB-EC"/>
</dbReference>
<dbReference type="OrthoDB" id="9771883at2"/>
<dbReference type="SUPFAM" id="SSF48179">
    <property type="entry name" value="6-phosphogluconate dehydrogenase C-terminal domain-like"/>
    <property type="match status" value="1"/>
</dbReference>
<evidence type="ECO:0000259" key="12">
    <source>
        <dbReference type="Pfam" id="PF00725"/>
    </source>
</evidence>
<dbReference type="Pfam" id="PF02737">
    <property type="entry name" value="3HCDH_N"/>
    <property type="match status" value="1"/>
</dbReference>
<dbReference type="AlphaFoldDB" id="A0A495JXY2"/>
<dbReference type="Gene3D" id="3.40.50.720">
    <property type="entry name" value="NAD(P)-binding Rossmann-like Domain"/>
    <property type="match status" value="1"/>
</dbReference>
<dbReference type="Proteomes" id="UP000274762">
    <property type="component" value="Unassembled WGS sequence"/>
</dbReference>
<keyword evidence="6" id="KW-0597">Phosphoprotein</keyword>
<feature type="site" description="Important for catalytic activity" evidence="11">
    <location>
        <position position="149"/>
    </location>
</feature>
<dbReference type="EMBL" id="RBKV01000001">
    <property type="protein sequence ID" value="RKR93731.1"/>
    <property type="molecule type" value="Genomic_DNA"/>
</dbReference>
<dbReference type="InterPro" id="IPR022694">
    <property type="entry name" value="3-OHacyl-CoA_DH"/>
</dbReference>
<keyword evidence="8" id="KW-0520">NAD</keyword>
<name>A0A495JXY2_WILMA</name>
<evidence type="ECO:0000256" key="11">
    <source>
        <dbReference type="PIRSR" id="PIRSR000105-1"/>
    </source>
</evidence>
<protein>
    <recommendedName>
        <fullName evidence="10">L-gulonate 3-dehydrogenase</fullName>
        <ecNumber evidence="9">1.1.1.45</ecNumber>
    </recommendedName>
    <alternativeName>
        <fullName evidence="10">L-gulonate 3-dehydrogenase</fullName>
    </alternativeName>
</protein>
<comment type="subunit">
    <text evidence="4">Homodimer.</text>
</comment>
<evidence type="ECO:0000256" key="4">
    <source>
        <dbReference type="ARBA" id="ARBA00011738"/>
    </source>
</evidence>
<evidence type="ECO:0000256" key="3">
    <source>
        <dbReference type="ARBA" id="ARBA00009463"/>
    </source>
</evidence>
<organism evidence="14 15">
    <name type="scientific">Williamsia marianensis</name>
    <dbReference type="NCBI Taxonomy" id="85044"/>
    <lineage>
        <taxon>Bacteria</taxon>
        <taxon>Bacillati</taxon>
        <taxon>Actinomycetota</taxon>
        <taxon>Actinomycetes</taxon>
        <taxon>Mycobacteriales</taxon>
        <taxon>Nocardiaceae</taxon>
        <taxon>Williamsia</taxon>
    </lineage>
</organism>
<evidence type="ECO:0000256" key="7">
    <source>
        <dbReference type="ARBA" id="ARBA00023002"/>
    </source>
</evidence>
<comment type="pathway">
    <text evidence="2">Lipid metabolism; butanoate metabolism.</text>
</comment>
<evidence type="ECO:0000313" key="15">
    <source>
        <dbReference type="Proteomes" id="UP000274762"/>
    </source>
</evidence>
<evidence type="ECO:0000256" key="2">
    <source>
        <dbReference type="ARBA" id="ARBA00005086"/>
    </source>
</evidence>
<dbReference type="InterPro" id="IPR006108">
    <property type="entry name" value="3HC_DH_C"/>
</dbReference>
<dbReference type="RefSeq" id="WP_062796797.1">
    <property type="nucleotide sequence ID" value="NZ_CBCRXS010000001.1"/>
</dbReference>
<dbReference type="InterPro" id="IPR008927">
    <property type="entry name" value="6-PGluconate_DH-like_C_sf"/>
</dbReference>
<evidence type="ECO:0000256" key="1">
    <source>
        <dbReference type="ARBA" id="ARBA00004496"/>
    </source>
</evidence>
<reference evidence="14 15" key="1">
    <citation type="submission" date="2018-10" db="EMBL/GenBank/DDBJ databases">
        <title>Sequencing the genomes of 1000 actinobacteria strains.</title>
        <authorList>
            <person name="Klenk H.-P."/>
        </authorList>
    </citation>
    <scope>NUCLEOTIDE SEQUENCE [LARGE SCALE GENOMIC DNA]</scope>
    <source>
        <strain evidence="14 15">DSM 44343</strain>
    </source>
</reference>
<dbReference type="SUPFAM" id="SSF51735">
    <property type="entry name" value="NAD(P)-binding Rossmann-fold domains"/>
    <property type="match status" value="1"/>
</dbReference>
<dbReference type="InterPro" id="IPR006176">
    <property type="entry name" value="3-OHacyl-CoA_DH_NAD-bd"/>
</dbReference>
<evidence type="ECO:0000256" key="5">
    <source>
        <dbReference type="ARBA" id="ARBA00022490"/>
    </source>
</evidence>
<accession>A0A495JXY2</accession>
<proteinExistence type="inferred from homology"/>
<comment type="subcellular location">
    <subcellularLocation>
        <location evidence="1">Cytoplasm</location>
    </subcellularLocation>
</comment>
<dbReference type="EC" id="1.1.1.45" evidence="9"/>
<sequence>MTISNVAIVGAGRMGQGIAAALAFGHVAVSVVDLRDRGDSTGSYLQAVEASIRSMLERKVILGLLHPTDLEEVLDRVTVVSAPDALTAMSSAQLVFEAVPEIMEVKRVALSWIENTVEDDVPIASTTSSFLVTDLYEFVSHPERFLNAHWLNPADLIPLVEISAGVHTSELAVEATRELMIAIGKTPVTCSPSPGYIVPRLQALVMNEAARMVAEGVASAEDIDRAVRIGFGARFSVLGLLEFIDWGGCDILYHASNYLKGELGERFSPAELVESNMASGRRGISDGQGFYTFDPLTVDEYQARRTAEFARILDALGELPRYGDLVPTT</sequence>
<evidence type="ECO:0000256" key="6">
    <source>
        <dbReference type="ARBA" id="ARBA00022553"/>
    </source>
</evidence>
<dbReference type="GO" id="GO:0006631">
    <property type="term" value="P:fatty acid metabolic process"/>
    <property type="evidence" value="ECO:0007669"/>
    <property type="project" value="InterPro"/>
</dbReference>